<name>A0A086AJ59_FLAHY</name>
<dbReference type="EMBL" id="MUGY01000007">
    <property type="protein sequence ID" value="OXA95442.1"/>
    <property type="molecule type" value="Genomic_DNA"/>
</dbReference>
<dbReference type="InterPro" id="IPR029044">
    <property type="entry name" value="Nucleotide-diphossugar_trans"/>
</dbReference>
<dbReference type="PANTHER" id="PTHR43630">
    <property type="entry name" value="POLY-BETA-1,6-N-ACETYL-D-GLUCOSAMINE SYNTHASE"/>
    <property type="match status" value="1"/>
</dbReference>
<dbReference type="eggNOG" id="COG1216">
    <property type="taxonomic scope" value="Bacteria"/>
</dbReference>
<dbReference type="EMBL" id="JPRM01000013">
    <property type="protein sequence ID" value="KFF16723.1"/>
    <property type="molecule type" value="Genomic_DNA"/>
</dbReference>
<protein>
    <submittedName>
        <fullName evidence="3">Lipopolysaccharide biosynthesis protein</fullName>
    </submittedName>
</protein>
<dbReference type="Gene3D" id="3.90.550.10">
    <property type="entry name" value="Spore Coat Polysaccharide Biosynthesis Protein SpsA, Chain A"/>
    <property type="match status" value="1"/>
</dbReference>
<evidence type="ECO:0000313" key="4">
    <source>
        <dbReference type="EMBL" id="OXA95442.1"/>
    </source>
</evidence>
<evidence type="ECO:0000313" key="3">
    <source>
        <dbReference type="EMBL" id="KFF16723.1"/>
    </source>
</evidence>
<dbReference type="OrthoDB" id="9815923at2"/>
<dbReference type="SUPFAM" id="SSF53448">
    <property type="entry name" value="Nucleotide-diphospho-sugar transferases"/>
    <property type="match status" value="1"/>
</dbReference>
<dbReference type="Proteomes" id="UP000198424">
    <property type="component" value="Unassembled WGS sequence"/>
</dbReference>
<dbReference type="AlphaFoldDB" id="A0A086AJ59"/>
<accession>A0A086AJ59</accession>
<dbReference type="RefSeq" id="WP_035621387.1">
    <property type="nucleotide sequence ID" value="NZ_JBEWQG010000006.1"/>
</dbReference>
<dbReference type="Proteomes" id="UP000028712">
    <property type="component" value="Unassembled WGS sequence"/>
</dbReference>
<sequence length="245" mass="28788">MKKLSVIILTYNEEFYIADAIKSVSFADEIIVLDSNSTDATQKIATDLGVKLISRKFDNYCSQRNYGIGFATGDWILFLDADERVTDKLRVEILKSIESDKFDTYKIWFPHFFMDRFLFHYTDKVVRLMKNSNLIFENEVHEKLVLKSKPGVLKNYMEHYTYKGLFHFISKKDKYAWFQAKMSADKGKKVTLFLLFFKPFYRFFHTYIVKRVYLDGVPGLAAAAIDAYGVFSRYAKMMLIEKDLE</sequence>
<comment type="caution">
    <text evidence="3">The sequence shown here is derived from an EMBL/GenBank/DDBJ whole genome shotgun (WGS) entry which is preliminary data.</text>
</comment>
<proteinExistence type="inferred from homology"/>
<keyword evidence="6" id="KW-1185">Reference proteome</keyword>
<organism evidence="3 5">
    <name type="scientific">Flavobacterium hydatis</name>
    <name type="common">Cytophaga aquatilis</name>
    <dbReference type="NCBI Taxonomy" id="991"/>
    <lineage>
        <taxon>Bacteria</taxon>
        <taxon>Pseudomonadati</taxon>
        <taxon>Bacteroidota</taxon>
        <taxon>Flavobacteriia</taxon>
        <taxon>Flavobacteriales</taxon>
        <taxon>Flavobacteriaceae</taxon>
        <taxon>Flavobacterium</taxon>
    </lineage>
</organism>
<dbReference type="PANTHER" id="PTHR43630:SF2">
    <property type="entry name" value="GLYCOSYLTRANSFERASE"/>
    <property type="match status" value="1"/>
</dbReference>
<reference evidence="3 5" key="1">
    <citation type="submission" date="2014-07" db="EMBL/GenBank/DDBJ databases">
        <title>Genome of Flavobacterium hydatis DSM 2063.</title>
        <authorList>
            <person name="Pipes S.E."/>
            <person name="Stropko S.J."/>
            <person name="Newman J.D."/>
        </authorList>
    </citation>
    <scope>NUCLEOTIDE SEQUENCE [LARGE SCALE GENOMIC DNA]</scope>
    <source>
        <strain evidence="3 5">DSM 2063</strain>
    </source>
</reference>
<evidence type="ECO:0000313" key="5">
    <source>
        <dbReference type="Proteomes" id="UP000028712"/>
    </source>
</evidence>
<reference evidence="4 6" key="2">
    <citation type="submission" date="2016-11" db="EMBL/GenBank/DDBJ databases">
        <title>Whole genomes of Flavobacteriaceae.</title>
        <authorList>
            <person name="Stine C."/>
            <person name="Li C."/>
            <person name="Tadesse D."/>
        </authorList>
    </citation>
    <scope>NUCLEOTIDE SEQUENCE [LARGE SCALE GENOMIC DNA]</scope>
    <source>
        <strain evidence="4 6">ATCC 29551</strain>
    </source>
</reference>
<gene>
    <name evidence="4" type="ORF">B0A62_08615</name>
    <name evidence="3" type="ORF">IW20_09560</name>
</gene>
<dbReference type="InterPro" id="IPR001173">
    <property type="entry name" value="Glyco_trans_2-like"/>
</dbReference>
<evidence type="ECO:0000259" key="2">
    <source>
        <dbReference type="Pfam" id="PF00535"/>
    </source>
</evidence>
<dbReference type="CDD" id="cd02511">
    <property type="entry name" value="Beta4Glucosyltransferase"/>
    <property type="match status" value="1"/>
</dbReference>
<evidence type="ECO:0000313" key="6">
    <source>
        <dbReference type="Proteomes" id="UP000198424"/>
    </source>
</evidence>
<comment type="similarity">
    <text evidence="1">Belongs to the glycosyltransferase 2 family. WaaE/KdtX subfamily.</text>
</comment>
<feature type="domain" description="Glycosyltransferase 2-like" evidence="2">
    <location>
        <begin position="5"/>
        <end position="130"/>
    </location>
</feature>
<dbReference type="Pfam" id="PF00535">
    <property type="entry name" value="Glycos_transf_2"/>
    <property type="match status" value="1"/>
</dbReference>
<dbReference type="STRING" id="991.IW20_09560"/>
<evidence type="ECO:0000256" key="1">
    <source>
        <dbReference type="ARBA" id="ARBA00038494"/>
    </source>
</evidence>